<dbReference type="EMBL" id="ATMH01009893">
    <property type="protein sequence ID" value="EPY18519.1"/>
    <property type="molecule type" value="Genomic_DNA"/>
</dbReference>
<reference evidence="2 3" key="1">
    <citation type="journal article" date="2013" name="PLoS ONE">
        <title>Predicting the Proteins of Angomonas deanei, Strigomonas culicis and Their Respective Endosymbionts Reveals New Aspects of the Trypanosomatidae Family.</title>
        <authorList>
            <person name="Motta M.C."/>
            <person name="Martins A.C."/>
            <person name="de Souza S.S."/>
            <person name="Catta-Preta C.M."/>
            <person name="Silva R."/>
            <person name="Klein C.C."/>
            <person name="de Almeida L.G."/>
            <person name="de Lima Cunha O."/>
            <person name="Ciapina L.P."/>
            <person name="Brocchi M."/>
            <person name="Colabardini A.C."/>
            <person name="de Araujo Lima B."/>
            <person name="Machado C.R."/>
            <person name="de Almeida Soares C.M."/>
            <person name="Probst C.M."/>
            <person name="de Menezes C.B."/>
            <person name="Thompson C.E."/>
            <person name="Bartholomeu D.C."/>
            <person name="Gradia D.F."/>
            <person name="Pavoni D.P."/>
            <person name="Grisard E.C."/>
            <person name="Fantinatti-Garboggini F."/>
            <person name="Marchini F.K."/>
            <person name="Rodrigues-Luiz G.F."/>
            <person name="Wagner G."/>
            <person name="Goldman G.H."/>
            <person name="Fietto J.L."/>
            <person name="Elias M.C."/>
            <person name="Goldman M.H."/>
            <person name="Sagot M.F."/>
            <person name="Pereira M."/>
            <person name="Stoco P.H."/>
            <person name="de Mendonca-Neto R.P."/>
            <person name="Teixeira S.M."/>
            <person name="Maciel T.E."/>
            <person name="de Oliveira Mendes T.A."/>
            <person name="Urmenyi T.P."/>
            <person name="de Souza W."/>
            <person name="Schenkman S."/>
            <person name="de Vasconcelos A.T."/>
        </authorList>
    </citation>
    <scope>NUCLEOTIDE SEQUENCE [LARGE SCALE GENOMIC DNA]</scope>
</reference>
<protein>
    <submittedName>
        <fullName evidence="2">Uncharacterized protein</fullName>
    </submittedName>
</protein>
<accession>S9TPA1</accession>
<comment type="caution">
    <text evidence="2">The sequence shown here is derived from an EMBL/GenBank/DDBJ whole genome shotgun (WGS) entry which is preliminary data.</text>
</comment>
<feature type="compositionally biased region" description="Polar residues" evidence="1">
    <location>
        <begin position="1066"/>
        <end position="1078"/>
    </location>
</feature>
<dbReference type="PANTHER" id="PTHR35615:SF2">
    <property type="entry name" value="PROTEIN KINASE DOMAIN-CONTAINING PROTEIN"/>
    <property type="match status" value="1"/>
</dbReference>
<feature type="compositionally biased region" description="Basic and acidic residues" evidence="1">
    <location>
        <begin position="41"/>
        <end position="51"/>
    </location>
</feature>
<proteinExistence type="predicted"/>
<feature type="region of interest" description="Disordered" evidence="1">
    <location>
        <begin position="1063"/>
        <end position="1107"/>
    </location>
</feature>
<dbReference type="OrthoDB" id="264159at2759"/>
<organism evidence="2 3">
    <name type="scientific">Strigomonas culicis</name>
    <dbReference type="NCBI Taxonomy" id="28005"/>
    <lineage>
        <taxon>Eukaryota</taxon>
        <taxon>Discoba</taxon>
        <taxon>Euglenozoa</taxon>
        <taxon>Kinetoplastea</taxon>
        <taxon>Metakinetoplastina</taxon>
        <taxon>Trypanosomatida</taxon>
        <taxon>Trypanosomatidae</taxon>
        <taxon>Strigomonadinae</taxon>
        <taxon>Strigomonas</taxon>
    </lineage>
</organism>
<feature type="region of interest" description="Disordered" evidence="1">
    <location>
        <begin position="1"/>
        <end position="98"/>
    </location>
</feature>
<feature type="compositionally biased region" description="Low complexity" evidence="1">
    <location>
        <begin position="56"/>
        <end position="89"/>
    </location>
</feature>
<dbReference type="InterPro" id="IPR027417">
    <property type="entry name" value="P-loop_NTPase"/>
</dbReference>
<gene>
    <name evidence="2" type="ORF">STCU_09893</name>
</gene>
<evidence type="ECO:0000313" key="3">
    <source>
        <dbReference type="Proteomes" id="UP000015354"/>
    </source>
</evidence>
<evidence type="ECO:0000313" key="2">
    <source>
        <dbReference type="EMBL" id="EPY18519.1"/>
    </source>
</evidence>
<dbReference type="PANTHER" id="PTHR35615">
    <property type="entry name" value="PRESENT IN THE OUTER MITOCHONDRIAL MEMBRANE PROTEOME 22-RELATED"/>
    <property type="match status" value="1"/>
</dbReference>
<dbReference type="SUPFAM" id="SSF52540">
    <property type="entry name" value="P-loop containing nucleoside triphosphate hydrolases"/>
    <property type="match status" value="1"/>
</dbReference>
<dbReference type="Proteomes" id="UP000015354">
    <property type="component" value="Unassembled WGS sequence"/>
</dbReference>
<sequence length="1433" mass="154478">MVLKAKESHRRAPKSGTMQSSVMKVTPQPFESAPKSRSASRHSESERDTKRNAPGTHSASARRASTHSNSRAVSSSRATHAARRSTTPRPVRRQDRNPSAVYAMGYGVANPYDGAYGSTANRSNINAAVYGMNYANNMGAPNGYGAMGPSGAPAVNRGRYSVCNINGMGGAMNGSVVLSRGGGGRAYGNASYRAMGANQYGSMYRPIGLRGSMVGGFGGGYNGGLYGLGANPYTSMRGGPMMTGMYDPFAQASYEDAMGCYNNMAMGHWNVPGTMYNAIQQRQRFGIERNGFFGLARGTWEPTRELSRQRHGVRDNTIPPPSMTLREAGIIMVEGERPDSDDQKSGNTDTPLANGSAEESKDRDIDSIHSVTLNRLSKLINDFVHVVALVENPSMRDPNDKTKATVGDTSYAFDEVHEQSTFSLKGSDILTDIAEHAACGHNVSVLGFCCNDTMAPVQKAFEALLENILKALKHLEAVGDKSSISVSAVALPEPDKARDLLASPVPSSASEVVFGSNPIYGPCIMDVTDREVRTPEQAVAILRESLKHSTNKELVNLIFKIKQQKAAKGPPETTDVYVSSIFLAFFRDSNMSSMEAIRTRSLEAPGPLFSNAVGGASRTAVLLPLTAHPESQVAAGEATAFRTIQNTPIRSGNVRRFVEFSSRALEQQTGMDTDSEYYQSAREKVEAMMRDGQALLEQPDTAPLVVYPLSLIDASDRVSAGSAADAAQEEDPLTDRTIRIGLLLQDYDANLTSERRSVTLKTATGEAKEVEVDEVYYRMPHCGEVPRSRLLTRVMRAAAQGLNVSILAVERGDVRPLKHQFTWGAFLQVLEAELTRPAGGVGLTEVFLSLGVVQQRDVIADLLAPAALPIPLVVTSSPLFGPVVNGLETKPFRDYAALASTVEAALDRAEPFCAEEDTFLVSVAVLKKVMADGDVILSSVFVASASTIELFNALQQQDPKYSRSLFAYAMGGPCTSIFLYTTSPDGVDTGEAQATVTILKGITSTPNHVNRVGSIRTFVNYANTSVESCKKKVEAATTDEEKEQHQRIIDKVSCMLPDHEEMLRNPSDTVPQTYQPQGQRAEPVAPLPDRATAQRRPGSGAHEDGVSSTEIRTVVAILHTRDEEADGGRLRVEDKTVLGQGDIKYTPGEIVEIKSNAIRCSALDEVIQNVLKGFNCALLTTDIRGSTVGRSLVTKAIRTVLSRMNEESEVYWTMVVMNNAGKAKDMLTPGTDYNDIHVASSPMFGPLAYGASLLRIELSGGDLDEKLREASAERMACNGLVVIVLIPKLIGDGDVITPSLLLALSGDNTDVYTHFIQSAPKERGLLQYAIGGPCLTCFVGGVYSNNAAQATPVLNLAEEFATVSNMGLRSGSFKRFIHHTKPTLEALEQRAKAVPDGEKNTAASQAARVGVMVKDAMMMLEEPHGKVPPVYKK</sequence>
<keyword evidence="3" id="KW-1185">Reference proteome</keyword>
<evidence type="ECO:0000256" key="1">
    <source>
        <dbReference type="SAM" id="MobiDB-lite"/>
    </source>
</evidence>
<feature type="region of interest" description="Disordered" evidence="1">
    <location>
        <begin position="336"/>
        <end position="363"/>
    </location>
</feature>
<name>S9TPA1_9TRYP</name>